<evidence type="ECO:0000256" key="10">
    <source>
        <dbReference type="ARBA" id="ARBA00035686"/>
    </source>
</evidence>
<protein>
    <recommendedName>
        <fullName evidence="10">Xylose transport system permease protein XylH</fullName>
    </recommendedName>
</protein>
<dbReference type="PANTHER" id="PTHR32196">
    <property type="entry name" value="ABC TRANSPORTER PERMEASE PROTEIN YPHD-RELATED-RELATED"/>
    <property type="match status" value="1"/>
</dbReference>
<sequence length="379" mass="40763">MKPEQKGKFRLDFRQYSLLIAILAIFVIFTIATDGSFVTSRNLSNLFRQMSVTGILAIGMTLVIVAGHIDLSVGSLVGLTGGIAAILHVWYDWNTFAAIGVALILGVILGAVQGWWIAYKNVPAFIVTLGGMMVFRGILIGVSNGETIAPLQDNFKMIGQGYIPYTVGYIIAVIVVAALFALYFKNRVKKIKLGLPLGNENAAYGRVALFSIVFLLFVYMMNRYLGIPAPIMAVLVVAGIFIFLSQRTTFGRHVYVIGGNADAAKYSGIKIKRNVLIVYMLMGLLAGIAGVLLTSRLNAATVGAGNMLELDSIAAVVIGGTSLMGGVGTIMGSIIGALIMVSIDNGMSMMNIEPFWQYIVKGSILVIAVWMDVSTKRKQ</sequence>
<evidence type="ECO:0000256" key="2">
    <source>
        <dbReference type="ARBA" id="ARBA00022448"/>
    </source>
</evidence>
<evidence type="ECO:0000256" key="4">
    <source>
        <dbReference type="ARBA" id="ARBA00022519"/>
    </source>
</evidence>
<feature type="transmembrane region" description="Helical" evidence="11">
    <location>
        <begin position="73"/>
        <end position="91"/>
    </location>
</feature>
<dbReference type="EMBL" id="LNQN01000005">
    <property type="protein sequence ID" value="KSU82169.1"/>
    <property type="molecule type" value="Genomic_DNA"/>
</dbReference>
<dbReference type="GO" id="GO:0005886">
    <property type="term" value="C:plasma membrane"/>
    <property type="evidence" value="ECO:0007669"/>
    <property type="project" value="UniProtKB-SubCell"/>
</dbReference>
<feature type="transmembrane region" description="Helical" evidence="11">
    <location>
        <begin position="203"/>
        <end position="221"/>
    </location>
</feature>
<name>A0A0V8J5A6_9BACL</name>
<evidence type="ECO:0000256" key="9">
    <source>
        <dbReference type="ARBA" id="ARBA00035611"/>
    </source>
</evidence>
<feature type="transmembrane region" description="Helical" evidence="11">
    <location>
        <begin position="227"/>
        <end position="244"/>
    </location>
</feature>
<evidence type="ECO:0000256" key="1">
    <source>
        <dbReference type="ARBA" id="ARBA00004651"/>
    </source>
</evidence>
<evidence type="ECO:0000256" key="6">
    <source>
        <dbReference type="ARBA" id="ARBA00022692"/>
    </source>
</evidence>
<accession>A0A0V8J5A6</accession>
<keyword evidence="7 11" id="KW-1133">Transmembrane helix</keyword>
<dbReference type="InterPro" id="IPR001851">
    <property type="entry name" value="ABC_transp_permease"/>
</dbReference>
<comment type="caution">
    <text evidence="12">The sequence shown here is derived from an EMBL/GenBank/DDBJ whole genome shotgun (WGS) entry which is preliminary data.</text>
</comment>
<dbReference type="Proteomes" id="UP000054099">
    <property type="component" value="Unassembled WGS sequence"/>
</dbReference>
<feature type="transmembrane region" description="Helical" evidence="11">
    <location>
        <begin position="124"/>
        <end position="142"/>
    </location>
</feature>
<keyword evidence="3" id="KW-1003">Cell membrane</keyword>
<feature type="transmembrane region" description="Helical" evidence="11">
    <location>
        <begin position="275"/>
        <end position="293"/>
    </location>
</feature>
<dbReference type="AlphaFoldDB" id="A0A0V8J5A6"/>
<dbReference type="CDD" id="cd06579">
    <property type="entry name" value="TM_PBP1_transp_AraH_like"/>
    <property type="match status" value="1"/>
</dbReference>
<gene>
    <name evidence="12" type="ORF">AS030_17340</name>
</gene>
<evidence type="ECO:0000256" key="3">
    <source>
        <dbReference type="ARBA" id="ARBA00022475"/>
    </source>
</evidence>
<evidence type="ECO:0000256" key="5">
    <source>
        <dbReference type="ARBA" id="ARBA00022597"/>
    </source>
</evidence>
<dbReference type="PANTHER" id="PTHR32196:SF32">
    <property type="entry name" value="XYLOSE TRANSPORT SYSTEM PERMEASE PROTEIN XYLH"/>
    <property type="match status" value="1"/>
</dbReference>
<dbReference type="Pfam" id="PF02653">
    <property type="entry name" value="BPD_transp_2"/>
    <property type="match status" value="1"/>
</dbReference>
<feature type="transmembrane region" description="Helical" evidence="11">
    <location>
        <begin position="313"/>
        <end position="343"/>
    </location>
</feature>
<proteinExistence type="predicted"/>
<evidence type="ECO:0000256" key="7">
    <source>
        <dbReference type="ARBA" id="ARBA00022989"/>
    </source>
</evidence>
<feature type="transmembrane region" description="Helical" evidence="11">
    <location>
        <begin position="97"/>
        <end position="117"/>
    </location>
</feature>
<dbReference type="GO" id="GO:0022857">
    <property type="term" value="F:transmembrane transporter activity"/>
    <property type="evidence" value="ECO:0007669"/>
    <property type="project" value="InterPro"/>
</dbReference>
<keyword evidence="5" id="KW-0762">Sugar transport</keyword>
<comment type="function">
    <text evidence="9">Part of the binding-protein-dependent transport system for D-xylose. Probably responsible for the translocation of the substrate across the membrane.</text>
</comment>
<keyword evidence="4" id="KW-0997">Cell inner membrane</keyword>
<reference evidence="12 13" key="1">
    <citation type="journal article" date="2014" name="Antonie Van Leeuwenhoek">
        <title>Fictibacillus enclensis sp. nov., isolated from marine sediment.</title>
        <authorList>
            <person name="Dastager S.G."/>
            <person name="Mawlankar R."/>
            <person name="Srinivasan K."/>
            <person name="Tang S.K."/>
            <person name="Lee J.C."/>
            <person name="Ramana V.V."/>
            <person name="Shouche Y.S."/>
        </authorList>
    </citation>
    <scope>NUCLEOTIDE SEQUENCE [LARGE SCALE GENOMIC DNA]</scope>
    <source>
        <strain evidence="12 13">NIO-1003</strain>
    </source>
</reference>
<keyword evidence="8 11" id="KW-0472">Membrane</keyword>
<comment type="subcellular location">
    <subcellularLocation>
        <location evidence="1">Cell membrane</location>
        <topology evidence="1">Multi-pass membrane protein</topology>
    </subcellularLocation>
</comment>
<keyword evidence="2" id="KW-0813">Transport</keyword>
<keyword evidence="6 11" id="KW-0812">Transmembrane</keyword>
<evidence type="ECO:0000313" key="13">
    <source>
        <dbReference type="Proteomes" id="UP000054099"/>
    </source>
</evidence>
<evidence type="ECO:0000256" key="11">
    <source>
        <dbReference type="SAM" id="Phobius"/>
    </source>
</evidence>
<feature type="transmembrane region" description="Helical" evidence="11">
    <location>
        <begin position="46"/>
        <end position="66"/>
    </location>
</feature>
<feature type="transmembrane region" description="Helical" evidence="11">
    <location>
        <begin position="162"/>
        <end position="183"/>
    </location>
</feature>
<keyword evidence="13" id="KW-1185">Reference proteome</keyword>
<evidence type="ECO:0000313" key="12">
    <source>
        <dbReference type="EMBL" id="KSU82169.1"/>
    </source>
</evidence>
<organism evidence="12 13">
    <name type="scientific">Fictibacillus enclensis</name>
    <dbReference type="NCBI Taxonomy" id="1017270"/>
    <lineage>
        <taxon>Bacteria</taxon>
        <taxon>Bacillati</taxon>
        <taxon>Bacillota</taxon>
        <taxon>Bacilli</taxon>
        <taxon>Bacillales</taxon>
        <taxon>Fictibacillaceae</taxon>
        <taxon>Fictibacillus</taxon>
    </lineage>
</organism>
<evidence type="ECO:0000256" key="8">
    <source>
        <dbReference type="ARBA" id="ARBA00023136"/>
    </source>
</evidence>
<feature type="transmembrane region" description="Helical" evidence="11">
    <location>
        <begin position="16"/>
        <end position="40"/>
    </location>
</feature>